<proteinExistence type="predicted"/>
<dbReference type="EMBL" id="CP034328">
    <property type="protein sequence ID" value="AZL59846.1"/>
    <property type="molecule type" value="Genomic_DNA"/>
</dbReference>
<keyword evidence="2" id="KW-1185">Reference proteome</keyword>
<sequence length="86" mass="9093">MALASPESGSCWLRPAGLASRVLPDATSGGEPYPECRRWLLPDGTLVNLGDVAFRVADASSGSAIGRTPPGMRWWPGGLPEGIWED</sequence>
<accession>A0A3S8U859</accession>
<dbReference type="KEGG" id="taw:EI545_13980"/>
<gene>
    <name evidence="1" type="ORF">EI545_13980</name>
</gene>
<dbReference type="AlphaFoldDB" id="A0A3S8U859"/>
<organism evidence="1 2">
    <name type="scientific">Tabrizicola piscis</name>
    <dbReference type="NCBI Taxonomy" id="2494374"/>
    <lineage>
        <taxon>Bacteria</taxon>
        <taxon>Pseudomonadati</taxon>
        <taxon>Pseudomonadota</taxon>
        <taxon>Alphaproteobacteria</taxon>
        <taxon>Rhodobacterales</taxon>
        <taxon>Paracoccaceae</taxon>
        <taxon>Tabrizicola</taxon>
    </lineage>
</organism>
<protein>
    <submittedName>
        <fullName evidence="1">Uncharacterized protein</fullName>
    </submittedName>
</protein>
<dbReference type="RefSeq" id="WP_125326041.1">
    <property type="nucleotide sequence ID" value="NZ_CP034328.1"/>
</dbReference>
<reference evidence="1 2" key="1">
    <citation type="submission" date="2018-12" db="EMBL/GenBank/DDBJ databases">
        <title>Complete genome sequencing of Tabrizicola sp. K13M18.</title>
        <authorList>
            <person name="Bae J.-W."/>
        </authorList>
    </citation>
    <scope>NUCLEOTIDE SEQUENCE [LARGE SCALE GENOMIC DNA]</scope>
    <source>
        <strain evidence="1 2">K13M18</strain>
    </source>
</reference>
<evidence type="ECO:0000313" key="1">
    <source>
        <dbReference type="EMBL" id="AZL59846.1"/>
    </source>
</evidence>
<evidence type="ECO:0000313" key="2">
    <source>
        <dbReference type="Proteomes" id="UP000282002"/>
    </source>
</evidence>
<name>A0A3S8U859_9RHOB</name>
<dbReference type="Proteomes" id="UP000282002">
    <property type="component" value="Chromosome"/>
</dbReference>